<reference evidence="12 13" key="1">
    <citation type="journal article" date="2024" name="Nat. Commun.">
        <title>Phylogenomics reveals the evolutionary origins of lichenization in chlorophyte algae.</title>
        <authorList>
            <person name="Puginier C."/>
            <person name="Libourel C."/>
            <person name="Otte J."/>
            <person name="Skaloud P."/>
            <person name="Haon M."/>
            <person name="Grisel S."/>
            <person name="Petersen M."/>
            <person name="Berrin J.G."/>
            <person name="Delaux P.M."/>
            <person name="Dal Grande F."/>
            <person name="Keller J."/>
        </authorList>
    </citation>
    <scope>NUCLEOTIDE SEQUENCE [LARGE SCALE GENOMIC DNA]</scope>
    <source>
        <strain evidence="12 13">SAG 2036</strain>
    </source>
</reference>
<gene>
    <name evidence="12" type="ORF">WJX73_002700</name>
</gene>
<dbReference type="GO" id="GO:0005737">
    <property type="term" value="C:cytoplasm"/>
    <property type="evidence" value="ECO:0007669"/>
    <property type="project" value="UniProtKB-UniRule"/>
</dbReference>
<organism evidence="12 13">
    <name type="scientific">Symbiochloris irregularis</name>
    <dbReference type="NCBI Taxonomy" id="706552"/>
    <lineage>
        <taxon>Eukaryota</taxon>
        <taxon>Viridiplantae</taxon>
        <taxon>Chlorophyta</taxon>
        <taxon>core chlorophytes</taxon>
        <taxon>Trebouxiophyceae</taxon>
        <taxon>Trebouxiales</taxon>
        <taxon>Trebouxiaceae</taxon>
        <taxon>Symbiochloris</taxon>
    </lineage>
</organism>
<sequence length="99" mass="11005">MADVEATLQRLSNHKGVLGCVVVDKQGKVLRTTCEAAITEQYANLIPDLAELARGTVRDLDPLNDLQFLRIRSKKTEIMVAPRPDFVLMAIQDPKTVET</sequence>
<keyword evidence="7 10" id="KW-0505">Motor protein</keyword>
<dbReference type="GO" id="GO:0007018">
    <property type="term" value="P:microtubule-based movement"/>
    <property type="evidence" value="ECO:0007669"/>
    <property type="project" value="UniProtKB-UniRule"/>
</dbReference>
<evidence type="ECO:0000313" key="12">
    <source>
        <dbReference type="EMBL" id="KAK9805897.1"/>
    </source>
</evidence>
<dbReference type="PIRSF" id="PIRSF009998">
    <property type="entry name" value="DLC7"/>
    <property type="match status" value="1"/>
</dbReference>
<comment type="subcellular location">
    <subcellularLocation>
        <location evidence="1 10">Cytoplasm</location>
        <location evidence="1 10">Cytoskeleton</location>
    </subcellularLocation>
</comment>
<dbReference type="SMART" id="SM00960">
    <property type="entry name" value="Robl_LC7"/>
    <property type="match status" value="1"/>
</dbReference>
<dbReference type="Proteomes" id="UP001465755">
    <property type="component" value="Unassembled WGS sequence"/>
</dbReference>
<dbReference type="PANTHER" id="PTHR10779">
    <property type="entry name" value="DYNEIN LIGHT CHAIN ROADBLOCK"/>
    <property type="match status" value="1"/>
</dbReference>
<evidence type="ECO:0000256" key="4">
    <source>
        <dbReference type="ARBA" id="ARBA00022490"/>
    </source>
</evidence>
<evidence type="ECO:0000256" key="1">
    <source>
        <dbReference type="ARBA" id="ARBA00004245"/>
    </source>
</evidence>
<keyword evidence="8 10" id="KW-0206">Cytoskeleton</keyword>
<dbReference type="GO" id="GO:0005874">
    <property type="term" value="C:microtubule"/>
    <property type="evidence" value="ECO:0007669"/>
    <property type="project" value="UniProtKB-UniRule"/>
</dbReference>
<dbReference type="FunFam" id="3.30.450.30:FF:000009">
    <property type="entry name" value="Dynein light chain roadblock"/>
    <property type="match status" value="1"/>
</dbReference>
<accession>A0AAW1PBB8</accession>
<dbReference type="AlphaFoldDB" id="A0AAW1PBB8"/>
<evidence type="ECO:0000256" key="5">
    <source>
        <dbReference type="ARBA" id="ARBA00022701"/>
    </source>
</evidence>
<evidence type="ECO:0000256" key="9">
    <source>
        <dbReference type="ARBA" id="ARBA00025362"/>
    </source>
</evidence>
<dbReference type="Pfam" id="PF03259">
    <property type="entry name" value="Robl_LC7"/>
    <property type="match status" value="1"/>
</dbReference>
<keyword evidence="13" id="KW-1185">Reference proteome</keyword>
<evidence type="ECO:0000256" key="6">
    <source>
        <dbReference type="ARBA" id="ARBA00023017"/>
    </source>
</evidence>
<dbReference type="GO" id="GO:0005868">
    <property type="term" value="C:cytoplasmic dynein complex"/>
    <property type="evidence" value="ECO:0007669"/>
    <property type="project" value="UniProtKB-UniRule"/>
</dbReference>
<protein>
    <recommendedName>
        <fullName evidence="10">Dynein light chain roadblock</fullName>
    </recommendedName>
</protein>
<dbReference type="SUPFAM" id="SSF103196">
    <property type="entry name" value="Roadblock/LC7 domain"/>
    <property type="match status" value="1"/>
</dbReference>
<evidence type="ECO:0000259" key="11">
    <source>
        <dbReference type="SMART" id="SM00960"/>
    </source>
</evidence>
<evidence type="ECO:0000256" key="2">
    <source>
        <dbReference type="ARBA" id="ARBA00007191"/>
    </source>
</evidence>
<keyword evidence="3 10" id="KW-0813">Transport</keyword>
<evidence type="ECO:0000256" key="10">
    <source>
        <dbReference type="PIRNR" id="PIRNR009998"/>
    </source>
</evidence>
<dbReference type="GO" id="GO:0045505">
    <property type="term" value="F:dynein intermediate chain binding"/>
    <property type="evidence" value="ECO:0007669"/>
    <property type="project" value="UniProtKB-UniRule"/>
</dbReference>
<evidence type="ECO:0000256" key="3">
    <source>
        <dbReference type="ARBA" id="ARBA00022448"/>
    </source>
</evidence>
<comment type="similarity">
    <text evidence="2 10">Belongs to the GAMAD family.</text>
</comment>
<dbReference type="InterPro" id="IPR016561">
    <property type="entry name" value="DYNLRB1/2"/>
</dbReference>
<keyword evidence="6 10" id="KW-0243">Dynein</keyword>
<comment type="caution">
    <text evidence="12">The sequence shown here is derived from an EMBL/GenBank/DDBJ whole genome shotgun (WGS) entry which is preliminary data.</text>
</comment>
<evidence type="ECO:0000313" key="13">
    <source>
        <dbReference type="Proteomes" id="UP001465755"/>
    </source>
</evidence>
<comment type="function">
    <text evidence="9">Acts as one of several non-catalytic accessory components of the cytoplasmic dynein 1 complex that are thought to be involved in linking dynein to cargos and to adapter proteins that regulate dynein function. Cytoplasmic dynein 1 acts as a motor for the intracellular retrograde motility of vesicles and organelles along microtubules.</text>
</comment>
<evidence type="ECO:0000256" key="8">
    <source>
        <dbReference type="ARBA" id="ARBA00023212"/>
    </source>
</evidence>
<dbReference type="EMBL" id="JALJOQ010000040">
    <property type="protein sequence ID" value="KAK9805897.1"/>
    <property type="molecule type" value="Genomic_DNA"/>
</dbReference>
<keyword evidence="4 10" id="KW-0963">Cytoplasm</keyword>
<proteinExistence type="inferred from homology"/>
<dbReference type="Gene3D" id="3.30.450.30">
    <property type="entry name" value="Dynein light chain 2a, cytoplasmic"/>
    <property type="match status" value="1"/>
</dbReference>
<keyword evidence="5 10" id="KW-0493">Microtubule</keyword>
<dbReference type="InterPro" id="IPR004942">
    <property type="entry name" value="Roadblock/LAMTOR2_dom"/>
</dbReference>
<name>A0AAW1PBB8_9CHLO</name>
<evidence type="ECO:0000256" key="7">
    <source>
        <dbReference type="ARBA" id="ARBA00023175"/>
    </source>
</evidence>
<feature type="domain" description="Roadblock/LAMTOR2" evidence="11">
    <location>
        <begin position="4"/>
        <end position="92"/>
    </location>
</feature>